<dbReference type="Proteomes" id="UP001148018">
    <property type="component" value="Unassembled WGS sequence"/>
</dbReference>
<dbReference type="EMBL" id="JANIIK010000115">
    <property type="protein sequence ID" value="KAJ3589767.1"/>
    <property type="molecule type" value="Genomic_DNA"/>
</dbReference>
<dbReference type="AlphaFoldDB" id="A0A9Q0I7F8"/>
<name>A0A9Q0I7F8_9TELE</name>
<evidence type="ECO:0000313" key="2">
    <source>
        <dbReference type="Proteomes" id="UP001148018"/>
    </source>
</evidence>
<evidence type="ECO:0000313" key="1">
    <source>
        <dbReference type="EMBL" id="KAJ3589767.1"/>
    </source>
</evidence>
<accession>A0A9Q0I7F8</accession>
<dbReference type="OrthoDB" id="10038899at2759"/>
<gene>
    <name evidence="1" type="ORF">NHX12_010609</name>
</gene>
<proteinExistence type="predicted"/>
<protein>
    <submittedName>
        <fullName evidence="1">Uncharacterized protein</fullName>
    </submittedName>
</protein>
<keyword evidence="2" id="KW-1185">Reference proteome</keyword>
<sequence>MAGCTRRCRDGLVKLVQSVQRLLSGTLTKGTTSIMERREDPLLQFLQDRGTEEEILNKLKSNKIDSSVIALMSEEDMAKYIPHYGDRLVCCYGSCSLLPQQSLWRFSSI</sequence>
<comment type="caution">
    <text evidence="1">The sequence shown here is derived from an EMBL/GenBank/DDBJ whole genome shotgun (WGS) entry which is preliminary data.</text>
</comment>
<reference evidence="1" key="1">
    <citation type="submission" date="2022-07" db="EMBL/GenBank/DDBJ databases">
        <title>Chromosome-level genome of Muraenolepis orangiensis.</title>
        <authorList>
            <person name="Kim J."/>
        </authorList>
    </citation>
    <scope>NUCLEOTIDE SEQUENCE</scope>
    <source>
        <strain evidence="1">KU_S4_2022</strain>
        <tissue evidence="1">Muscle</tissue>
    </source>
</reference>
<organism evidence="1 2">
    <name type="scientific">Muraenolepis orangiensis</name>
    <name type="common">Patagonian moray cod</name>
    <dbReference type="NCBI Taxonomy" id="630683"/>
    <lineage>
        <taxon>Eukaryota</taxon>
        <taxon>Metazoa</taxon>
        <taxon>Chordata</taxon>
        <taxon>Craniata</taxon>
        <taxon>Vertebrata</taxon>
        <taxon>Euteleostomi</taxon>
        <taxon>Actinopterygii</taxon>
        <taxon>Neopterygii</taxon>
        <taxon>Teleostei</taxon>
        <taxon>Neoteleostei</taxon>
        <taxon>Acanthomorphata</taxon>
        <taxon>Zeiogadaria</taxon>
        <taxon>Gadariae</taxon>
        <taxon>Gadiformes</taxon>
        <taxon>Muraenolepidoidei</taxon>
        <taxon>Muraenolepididae</taxon>
        <taxon>Muraenolepis</taxon>
    </lineage>
</organism>